<dbReference type="GO" id="GO:0006260">
    <property type="term" value="P:DNA replication"/>
    <property type="evidence" value="ECO:0007669"/>
    <property type="project" value="UniProtKB-KW"/>
</dbReference>
<dbReference type="InterPro" id="IPR012340">
    <property type="entry name" value="NA-bd_OB-fold"/>
</dbReference>
<proteinExistence type="predicted"/>
<dbReference type="InterPro" id="IPR029319">
    <property type="entry name" value="DNA_ligase_OB"/>
</dbReference>
<evidence type="ECO:0000256" key="3">
    <source>
        <dbReference type="ARBA" id="ARBA00022705"/>
    </source>
</evidence>
<evidence type="ECO:0000256" key="5">
    <source>
        <dbReference type="ARBA" id="ARBA00023204"/>
    </source>
</evidence>
<dbReference type="Pfam" id="PF14743">
    <property type="entry name" value="DNA_ligase_OB_2"/>
    <property type="match status" value="1"/>
</dbReference>
<dbReference type="Pfam" id="PF01068">
    <property type="entry name" value="DNA_ligase_A_M"/>
    <property type="match status" value="1"/>
</dbReference>
<dbReference type="SUPFAM" id="SSF50249">
    <property type="entry name" value="Nucleic acid-binding proteins"/>
    <property type="match status" value="1"/>
</dbReference>
<dbReference type="Gene3D" id="3.30.470.30">
    <property type="entry name" value="DNA ligase/mRNA capping enzyme"/>
    <property type="match status" value="1"/>
</dbReference>
<keyword evidence="2" id="KW-0436">Ligase</keyword>
<dbReference type="SUPFAM" id="SSF56091">
    <property type="entry name" value="DNA ligase/mRNA capping enzyme, catalytic domain"/>
    <property type="match status" value="1"/>
</dbReference>
<accession>A0A6C0BG22</accession>
<name>A0A6C0BG22_9ZZZZ</name>
<dbReference type="GO" id="GO:0005524">
    <property type="term" value="F:ATP binding"/>
    <property type="evidence" value="ECO:0007669"/>
    <property type="project" value="InterPro"/>
</dbReference>
<protein>
    <recommendedName>
        <fullName evidence="9">ATP-dependent DNA ligase family profile domain-containing protein</fullName>
    </recommendedName>
</protein>
<dbReference type="GO" id="GO:0006310">
    <property type="term" value="P:DNA recombination"/>
    <property type="evidence" value="ECO:0007669"/>
    <property type="project" value="InterPro"/>
</dbReference>
<dbReference type="GO" id="GO:0006281">
    <property type="term" value="P:DNA repair"/>
    <property type="evidence" value="ECO:0007669"/>
    <property type="project" value="UniProtKB-KW"/>
</dbReference>
<dbReference type="InterPro" id="IPR012310">
    <property type="entry name" value="DNA_ligase_ATP-dep_cent"/>
</dbReference>
<dbReference type="InterPro" id="IPR050326">
    <property type="entry name" value="NAD_dep_DNA_ligaseB"/>
</dbReference>
<feature type="domain" description="DNA ligase OB-like" evidence="7">
    <location>
        <begin position="316"/>
        <end position="372"/>
    </location>
</feature>
<evidence type="ECO:0008006" key="9">
    <source>
        <dbReference type="Google" id="ProtNLM"/>
    </source>
</evidence>
<dbReference type="CDD" id="cd07896">
    <property type="entry name" value="Adenylation_kDNA_ligase_like"/>
    <property type="match status" value="1"/>
</dbReference>
<comment type="cofactor">
    <cofactor evidence="1">
        <name>a divalent metal cation</name>
        <dbReference type="ChEBI" id="CHEBI:60240"/>
    </cofactor>
</comment>
<keyword evidence="3" id="KW-0235">DNA replication</keyword>
<evidence type="ECO:0000259" key="7">
    <source>
        <dbReference type="Pfam" id="PF14743"/>
    </source>
</evidence>
<dbReference type="EMBL" id="MN739157">
    <property type="protein sequence ID" value="QHS91267.1"/>
    <property type="molecule type" value="Genomic_DNA"/>
</dbReference>
<evidence type="ECO:0000259" key="6">
    <source>
        <dbReference type="Pfam" id="PF01068"/>
    </source>
</evidence>
<evidence type="ECO:0000256" key="1">
    <source>
        <dbReference type="ARBA" id="ARBA00001968"/>
    </source>
</evidence>
<keyword evidence="4" id="KW-0227">DNA damage</keyword>
<dbReference type="Gene3D" id="2.40.50.140">
    <property type="entry name" value="Nucleic acid-binding proteins"/>
    <property type="match status" value="1"/>
</dbReference>
<evidence type="ECO:0000313" key="8">
    <source>
        <dbReference type="EMBL" id="QHS91267.1"/>
    </source>
</evidence>
<dbReference type="AlphaFoldDB" id="A0A6C0BG22"/>
<dbReference type="PANTHER" id="PTHR47810:SF1">
    <property type="entry name" value="DNA LIGASE B"/>
    <property type="match status" value="1"/>
</dbReference>
<reference evidence="8" key="1">
    <citation type="journal article" date="2020" name="Nature">
        <title>Giant virus diversity and host interactions through global metagenomics.</title>
        <authorList>
            <person name="Schulz F."/>
            <person name="Roux S."/>
            <person name="Paez-Espino D."/>
            <person name="Jungbluth S."/>
            <person name="Walsh D.A."/>
            <person name="Denef V.J."/>
            <person name="McMahon K.D."/>
            <person name="Konstantinidis K.T."/>
            <person name="Eloe-Fadrosh E.A."/>
            <person name="Kyrpides N.C."/>
            <person name="Woyke T."/>
        </authorList>
    </citation>
    <scope>NUCLEOTIDE SEQUENCE</scope>
    <source>
        <strain evidence="8">GVMAG-M-3300013004-44</strain>
    </source>
</reference>
<dbReference type="PANTHER" id="PTHR47810">
    <property type="entry name" value="DNA LIGASE"/>
    <property type="match status" value="1"/>
</dbReference>
<evidence type="ECO:0000256" key="4">
    <source>
        <dbReference type="ARBA" id="ARBA00022763"/>
    </source>
</evidence>
<dbReference type="GO" id="GO:0003910">
    <property type="term" value="F:DNA ligase (ATP) activity"/>
    <property type="evidence" value="ECO:0007669"/>
    <property type="project" value="InterPro"/>
</dbReference>
<dbReference type="Gene3D" id="3.30.1490.70">
    <property type="match status" value="1"/>
</dbReference>
<evidence type="ECO:0000256" key="2">
    <source>
        <dbReference type="ARBA" id="ARBA00022598"/>
    </source>
</evidence>
<feature type="domain" description="ATP-dependent DNA ligase family profile" evidence="6">
    <location>
        <begin position="111"/>
        <end position="290"/>
    </location>
</feature>
<keyword evidence="5" id="KW-0234">DNA repair</keyword>
<organism evidence="8">
    <name type="scientific">viral metagenome</name>
    <dbReference type="NCBI Taxonomy" id="1070528"/>
    <lineage>
        <taxon>unclassified sequences</taxon>
        <taxon>metagenomes</taxon>
        <taxon>organismal metagenomes</taxon>
    </lineage>
</organism>
<sequence>MSAESFTLPALQGDTLTGKTKLWSIEVRHQDGYGIIVTTHGYKDGKMQVSEKVITEGKNIGKKNETTPFDQAVAEARTAWTKKRESSYAAIDESDEEVTRGKGIDDSVPLPMLAHDYNKRGKSIQFPCFVQKKFDGTRCVGVPQNGLFSRNRKSYPHLDHIVAELNRLPPTMILDGELYSDTLTFQEIVGLVKRETLKAGDEEKQQQIQFHVYDLINEMPYVQRYANLQLLFRRYKFKHLVLVKTEHCESEEKMKEMHAQYVTDGYEGIMLRNKGGLYANNRSVHLQKYKEFFDMECEIVGFKDGEGAEAGCVIWICELDGKTFSCRPRGTREEREELFEKGADFIGNKLTVRYQEKTDDGLLRFPVGIAIRDYE</sequence>